<keyword evidence="4 8" id="KW-0812">Transmembrane</keyword>
<evidence type="ECO:0000256" key="6">
    <source>
        <dbReference type="ARBA" id="ARBA00022989"/>
    </source>
</evidence>
<name>A0ABV8D2B9_9STRE</name>
<dbReference type="NCBIfam" id="TIGR03426">
    <property type="entry name" value="shape_MreD"/>
    <property type="match status" value="1"/>
</dbReference>
<evidence type="ECO:0000256" key="4">
    <source>
        <dbReference type="ARBA" id="ARBA00022692"/>
    </source>
</evidence>
<gene>
    <name evidence="9" type="primary">mreD</name>
    <name evidence="9" type="ORF">ACFOSE_07970</name>
</gene>
<feature type="transmembrane region" description="Helical" evidence="8">
    <location>
        <begin position="140"/>
        <end position="162"/>
    </location>
</feature>
<evidence type="ECO:0000256" key="7">
    <source>
        <dbReference type="ARBA" id="ARBA00023136"/>
    </source>
</evidence>
<protein>
    <submittedName>
        <fullName evidence="9">Rod shape-determining protein MreD</fullName>
    </submittedName>
</protein>
<feature type="transmembrane region" description="Helical" evidence="8">
    <location>
        <begin position="32"/>
        <end position="51"/>
    </location>
</feature>
<evidence type="ECO:0000256" key="5">
    <source>
        <dbReference type="ARBA" id="ARBA00022960"/>
    </source>
</evidence>
<sequence length="167" mass="19544">MKFFKNNLFISILAFLLLLIDGHFSDLLTALAGHSFFIQTHLFLIFFFYFLRFSTSDYFSYLLAFGIGLIYDSYYLSFIGIACIILPVLVYLIIKFSRYFGTPIRRILAFFIFLFLYDISCYGLAVVYRLTTYSFSAFVTYQLVGSLIFNLLIFLVLSNITYKRNSK</sequence>
<feature type="transmembrane region" description="Helical" evidence="8">
    <location>
        <begin position="58"/>
        <end position="73"/>
    </location>
</feature>
<keyword evidence="6 8" id="KW-1133">Transmembrane helix</keyword>
<evidence type="ECO:0000313" key="9">
    <source>
        <dbReference type="EMBL" id="MFC3932685.1"/>
    </source>
</evidence>
<keyword evidence="10" id="KW-1185">Reference proteome</keyword>
<dbReference type="Pfam" id="PF04093">
    <property type="entry name" value="MreD"/>
    <property type="match status" value="1"/>
</dbReference>
<feature type="transmembrane region" description="Helical" evidence="8">
    <location>
        <begin position="79"/>
        <end position="96"/>
    </location>
</feature>
<feature type="transmembrane region" description="Helical" evidence="8">
    <location>
        <begin position="108"/>
        <end position="128"/>
    </location>
</feature>
<evidence type="ECO:0000313" key="10">
    <source>
        <dbReference type="Proteomes" id="UP001595901"/>
    </source>
</evidence>
<evidence type="ECO:0000256" key="1">
    <source>
        <dbReference type="ARBA" id="ARBA00004651"/>
    </source>
</evidence>
<keyword evidence="3" id="KW-1003">Cell membrane</keyword>
<keyword evidence="7 8" id="KW-0472">Membrane</keyword>
<evidence type="ECO:0000256" key="3">
    <source>
        <dbReference type="ARBA" id="ARBA00022475"/>
    </source>
</evidence>
<organism evidence="9 10">
    <name type="scientific">Streptococcus dentapri</name>
    <dbReference type="NCBI Taxonomy" id="573564"/>
    <lineage>
        <taxon>Bacteria</taxon>
        <taxon>Bacillati</taxon>
        <taxon>Bacillota</taxon>
        <taxon>Bacilli</taxon>
        <taxon>Lactobacillales</taxon>
        <taxon>Streptococcaceae</taxon>
        <taxon>Streptococcus</taxon>
    </lineage>
</organism>
<comment type="subcellular location">
    <subcellularLocation>
        <location evidence="1">Cell membrane</location>
        <topology evidence="1">Multi-pass membrane protein</topology>
    </subcellularLocation>
</comment>
<comment type="caution">
    <text evidence="9">The sequence shown here is derived from an EMBL/GenBank/DDBJ whole genome shotgun (WGS) entry which is preliminary data.</text>
</comment>
<proteinExistence type="inferred from homology"/>
<accession>A0ABV8D2B9</accession>
<dbReference type="EMBL" id="JBHSAC010000067">
    <property type="protein sequence ID" value="MFC3932685.1"/>
    <property type="molecule type" value="Genomic_DNA"/>
</dbReference>
<evidence type="ECO:0000256" key="8">
    <source>
        <dbReference type="SAM" id="Phobius"/>
    </source>
</evidence>
<evidence type="ECO:0000256" key="2">
    <source>
        <dbReference type="ARBA" id="ARBA00007776"/>
    </source>
</evidence>
<dbReference type="RefSeq" id="WP_380432276.1">
    <property type="nucleotide sequence ID" value="NZ_JBHSAC010000067.1"/>
</dbReference>
<keyword evidence="5" id="KW-0133">Cell shape</keyword>
<reference evidence="10" key="1">
    <citation type="journal article" date="2019" name="Int. J. Syst. Evol. Microbiol.">
        <title>The Global Catalogue of Microorganisms (GCM) 10K type strain sequencing project: providing services to taxonomists for standard genome sequencing and annotation.</title>
        <authorList>
            <consortium name="The Broad Institute Genomics Platform"/>
            <consortium name="The Broad Institute Genome Sequencing Center for Infectious Disease"/>
            <person name="Wu L."/>
            <person name="Ma J."/>
        </authorList>
    </citation>
    <scope>NUCLEOTIDE SEQUENCE [LARGE SCALE GENOMIC DNA]</scope>
    <source>
        <strain evidence="10">CCUG 58728</strain>
    </source>
</reference>
<dbReference type="Proteomes" id="UP001595901">
    <property type="component" value="Unassembled WGS sequence"/>
</dbReference>
<comment type="similarity">
    <text evidence="2">Belongs to the MreD family.</text>
</comment>
<dbReference type="InterPro" id="IPR007227">
    <property type="entry name" value="Cell_shape_determining_MreD"/>
</dbReference>